<gene>
    <name evidence="1" type="ORF">PLANPX_3481</name>
</gene>
<proteinExistence type="predicted"/>
<dbReference type="AlphaFoldDB" id="A0A5K7XLQ7"/>
<reference evidence="2" key="1">
    <citation type="submission" date="2019-10" db="EMBL/GenBank/DDBJ databases">
        <title>Lacipirellula parvula gen. nov., sp. nov., representing a lineage of planctomycetes widespread in freshwater anoxic habitats, and description of the family Lacipirellulaceae.</title>
        <authorList>
            <person name="Dedysh S.N."/>
            <person name="Kulichevskaya I.S."/>
            <person name="Beletsky A.V."/>
            <person name="Rakitin A.L."/>
            <person name="Mardanov A.V."/>
            <person name="Ivanova A.A."/>
            <person name="Saltykova V.X."/>
            <person name="Rijpstra W.I.C."/>
            <person name="Sinninghe Damste J.S."/>
            <person name="Ravin N.V."/>
        </authorList>
    </citation>
    <scope>NUCLEOTIDE SEQUENCE [LARGE SCALE GENOMIC DNA]</scope>
    <source>
        <strain evidence="2">PX69</strain>
    </source>
</reference>
<organism evidence="1 2">
    <name type="scientific">Lacipirellula parvula</name>
    <dbReference type="NCBI Taxonomy" id="2650471"/>
    <lineage>
        <taxon>Bacteria</taxon>
        <taxon>Pseudomonadati</taxon>
        <taxon>Planctomycetota</taxon>
        <taxon>Planctomycetia</taxon>
        <taxon>Pirellulales</taxon>
        <taxon>Lacipirellulaceae</taxon>
        <taxon>Lacipirellula</taxon>
    </lineage>
</organism>
<dbReference type="KEGG" id="lpav:PLANPX_3481"/>
<dbReference type="EMBL" id="AP021861">
    <property type="protein sequence ID" value="BBO33869.1"/>
    <property type="molecule type" value="Genomic_DNA"/>
</dbReference>
<keyword evidence="2" id="KW-1185">Reference proteome</keyword>
<dbReference type="Proteomes" id="UP000326837">
    <property type="component" value="Chromosome"/>
</dbReference>
<protein>
    <submittedName>
        <fullName evidence="1">Uncharacterized protein</fullName>
    </submittedName>
</protein>
<evidence type="ECO:0000313" key="1">
    <source>
        <dbReference type="EMBL" id="BBO33869.1"/>
    </source>
</evidence>
<accession>A0A5K7XLQ7</accession>
<name>A0A5K7XLQ7_9BACT</name>
<evidence type="ECO:0000313" key="2">
    <source>
        <dbReference type="Proteomes" id="UP000326837"/>
    </source>
</evidence>
<sequence>MLDGKAWVEKEIQLSAAAIATSPFCPGGRLLDCLSCILVMRRKRHKH</sequence>